<feature type="chain" id="PRO_5007524443" evidence="3">
    <location>
        <begin position="39"/>
        <end position="808"/>
    </location>
</feature>
<dbReference type="EMBL" id="BDCO01000002">
    <property type="protein sequence ID" value="GAT32980.1"/>
    <property type="molecule type" value="Genomic_DNA"/>
</dbReference>
<dbReference type="NCBIfam" id="TIGR02595">
    <property type="entry name" value="PEP_CTERM"/>
    <property type="match status" value="1"/>
</dbReference>
<dbReference type="InterPro" id="IPR013425">
    <property type="entry name" value="Autotrns_rpt"/>
</dbReference>
<sequence>MKPLSRSLHRTKKARRYASNLAFAISALAGLSSLSAQTNVWNGSGVAGGTAGTVWTDGANYSGGTANFTSSNDINFGVIGSAGTYSFSGTAGTYAVKDLLFGTTSSTITTSESITLNGTGTAGQTTLSLAGNVVVPSPNGSKAIISSDVTLNLSNAAHLVQFAANPNVTATVTQPGVLVLKSLVTGGGASSSIATQFSAYGPGLSTTPALVLSNDSNTFDSKITGSSRVYFTSIGNVGEVSSLGASTGANSVVGMAGGGIFGYIGSTSQSSNRAITVSGGSPLIANMASSTGTTLTLNGAMTFTNAASTLRLGATAGNSLVIDTVIANASGFTTGVTLMGGADRYDANGVYSSASLTGTTYLKGLNTYTGVTTLWGGMANVEQFGNINEASGLGKGSAAGSAADIVFAGGGIQHTAANTASTDRLFTISNFGSGTSATIDSSAANTAHTLSFTSSGAVSFSNSTTVHSLILTGTNTGRNVFNPSVGVNSGGQYTNSVTKSGTGTWVLSGSNTYTGATTVSGGTLVFANKSAKSSASTVTAAAGTFIGLGVGGSNDYSSADVDSLFANTLSGFTLNATTGVAIDTTAGNFTYATNQTSTRALSKIGANTLTLSGSGNYSSTLVHEGTLLINGNNGSGTVTVDAGATLGGSGTIGGAATIKGNLKPGNSPGEITFLNNLTLQSSATVTMEINGTSRGTTFDAVMVGNLLTYDGALVLNLGTTFGTGDYTFDLFSFGSTSGSFSSVVLAGSYSGTLTNSGGIWTLTQGNEIWSFSQTTGDLNLTVAVPEPGTFACLIVGLTTLVVLRRRKA</sequence>
<protein>
    <submittedName>
        <fullName evidence="4">Fibronectin-binding autotransporter adhesin</fullName>
    </submittedName>
</protein>
<feature type="transmembrane region" description="Helical" evidence="2">
    <location>
        <begin position="787"/>
        <end position="803"/>
    </location>
</feature>
<gene>
    <name evidence="4" type="ORF">TSACC_21384</name>
</gene>
<proteinExistence type="predicted"/>
<evidence type="ECO:0000313" key="4">
    <source>
        <dbReference type="EMBL" id="GAT32980.1"/>
    </source>
</evidence>
<keyword evidence="2" id="KW-0812">Transmembrane</keyword>
<evidence type="ECO:0000256" key="1">
    <source>
        <dbReference type="ARBA" id="ARBA00022729"/>
    </source>
</evidence>
<keyword evidence="1 3" id="KW-0732">Signal</keyword>
<comment type="caution">
    <text evidence="4">The sequence shown here is derived from an EMBL/GenBank/DDBJ whole genome shotgun (WGS) entry which is preliminary data.</text>
</comment>
<evidence type="ECO:0000256" key="3">
    <source>
        <dbReference type="SAM" id="SignalP"/>
    </source>
</evidence>
<dbReference type="RefSeq" id="WP_075078766.1">
    <property type="nucleotide sequence ID" value="NZ_BDCO01000002.1"/>
</dbReference>
<dbReference type="AlphaFoldDB" id="A0A146G5W0"/>
<accession>A0A146G5W0</accession>
<dbReference type="Pfam" id="PF12951">
    <property type="entry name" value="PATR"/>
    <property type="match status" value="2"/>
</dbReference>
<organism evidence="4 5">
    <name type="scientific">Terrimicrobium sacchariphilum</name>
    <dbReference type="NCBI Taxonomy" id="690879"/>
    <lineage>
        <taxon>Bacteria</taxon>
        <taxon>Pseudomonadati</taxon>
        <taxon>Verrucomicrobiota</taxon>
        <taxon>Terrimicrobiia</taxon>
        <taxon>Terrimicrobiales</taxon>
        <taxon>Terrimicrobiaceae</taxon>
        <taxon>Terrimicrobium</taxon>
    </lineage>
</organism>
<dbReference type="FunCoup" id="A0A146G5W0">
    <property type="interactions" value="40"/>
</dbReference>
<dbReference type="InterPro" id="IPR013424">
    <property type="entry name" value="Ice-binding_C"/>
</dbReference>
<feature type="signal peptide" evidence="3">
    <location>
        <begin position="1"/>
        <end position="38"/>
    </location>
</feature>
<reference evidence="5" key="1">
    <citation type="journal article" date="2017" name="Genome Announc.">
        <title>Draft Genome Sequence of Terrimicrobium sacchariphilum NM-5T, a Facultative Anaerobic Soil Bacterium of the Class Spartobacteria.</title>
        <authorList>
            <person name="Qiu Y.L."/>
            <person name="Tourlousse D.M."/>
            <person name="Matsuura N."/>
            <person name="Ohashi A."/>
            <person name="Sekiguchi Y."/>
        </authorList>
    </citation>
    <scope>NUCLEOTIDE SEQUENCE [LARGE SCALE GENOMIC DNA]</scope>
    <source>
        <strain evidence="5">NM-5</strain>
    </source>
</reference>
<dbReference type="InParanoid" id="A0A146G5W0"/>
<keyword evidence="2" id="KW-0472">Membrane</keyword>
<evidence type="ECO:0000256" key="2">
    <source>
        <dbReference type="SAM" id="Phobius"/>
    </source>
</evidence>
<dbReference type="NCBIfam" id="TIGR02601">
    <property type="entry name" value="autotrns_rpt"/>
    <property type="match status" value="1"/>
</dbReference>
<dbReference type="Proteomes" id="UP000076023">
    <property type="component" value="Unassembled WGS sequence"/>
</dbReference>
<evidence type="ECO:0000313" key="5">
    <source>
        <dbReference type="Proteomes" id="UP000076023"/>
    </source>
</evidence>
<name>A0A146G5W0_TERSA</name>
<keyword evidence="5" id="KW-1185">Reference proteome</keyword>
<keyword evidence="2" id="KW-1133">Transmembrane helix</keyword>
<dbReference type="STRING" id="690879.TSACC_21384"/>